<evidence type="ECO:0000313" key="2">
    <source>
        <dbReference type="Proteomes" id="UP001165120"/>
    </source>
</evidence>
<keyword evidence="2" id="KW-1185">Reference proteome</keyword>
<dbReference type="EMBL" id="BSXN01002322">
    <property type="protein sequence ID" value="GME76264.1"/>
    <property type="molecule type" value="Genomic_DNA"/>
</dbReference>
<protein>
    <submittedName>
        <fullName evidence="1">Unnamed protein product</fullName>
    </submittedName>
</protein>
<proteinExistence type="predicted"/>
<dbReference type="Proteomes" id="UP001165120">
    <property type="component" value="Unassembled WGS sequence"/>
</dbReference>
<organism evidence="1 2">
    <name type="scientific">Candida boidinii</name>
    <name type="common">Yeast</name>
    <dbReference type="NCBI Taxonomy" id="5477"/>
    <lineage>
        <taxon>Eukaryota</taxon>
        <taxon>Fungi</taxon>
        <taxon>Dikarya</taxon>
        <taxon>Ascomycota</taxon>
        <taxon>Saccharomycotina</taxon>
        <taxon>Pichiomycetes</taxon>
        <taxon>Pichiales</taxon>
        <taxon>Pichiaceae</taxon>
        <taxon>Ogataea</taxon>
        <taxon>Ogataea/Candida clade</taxon>
    </lineage>
</organism>
<evidence type="ECO:0000313" key="1">
    <source>
        <dbReference type="EMBL" id="GME76264.1"/>
    </source>
</evidence>
<dbReference type="AlphaFoldDB" id="A0A9W6T627"/>
<reference evidence="1" key="1">
    <citation type="submission" date="2023-04" db="EMBL/GenBank/DDBJ databases">
        <title>Candida boidinii NBRC 10035.</title>
        <authorList>
            <person name="Ichikawa N."/>
            <person name="Sato H."/>
            <person name="Tonouchi N."/>
        </authorList>
    </citation>
    <scope>NUCLEOTIDE SEQUENCE</scope>
    <source>
        <strain evidence="1">NBRC 10035</strain>
    </source>
</reference>
<sequence>MSFLEGVSINSFELEFHKFLSSGFYPKPNLNPNPIFITPTHENNTIRIKTDANSSNNSTSSSLIKRITQCKNEPIAVDRLPMNGSYSNGSNSPLGIRTPLSFEIHQMQISHLLPQLGIFRNSANNNANNNDNNDNNNNIYNVSANFNNFNIYNFSTPSSRMKTGVPKLQLENQQIGLPSPSNVTDGVDDDTISMENDILPTNLQNQNNVRQKKLQVLTPTRTLLVPDVMTTSTLLGLPNWKTVYQNPNTNHGSSTYSIFNSINTPIREIDKHFDELHVAIPTIYNSTPTSNERNKPFQKQMISDFETLVKAFEMKGYEPFTNVTNGEQKQDSYKENVSQNIEFKSNKSLNKEIHNNAIRKSNLRSKQSEDKKKKKVEFNICKDIFQRKVLIFENSVNKREIIKKQVQ</sequence>
<name>A0A9W6T627_CANBO</name>
<accession>A0A9W6T627</accession>
<gene>
    <name evidence="1" type="ORF">Cboi02_000511200</name>
</gene>
<comment type="caution">
    <text evidence="1">The sequence shown here is derived from an EMBL/GenBank/DDBJ whole genome shotgun (WGS) entry which is preliminary data.</text>
</comment>